<dbReference type="HOGENOM" id="CLU_2337669_0_0_1"/>
<accession>M1DA86</accession>
<dbReference type="InParanoid" id="M1DA86"/>
<dbReference type="EnsemblPlants" id="PGSC0003DMT400085774">
    <property type="protein sequence ID" value="PGSC0003DMT400085774"/>
    <property type="gene ID" value="PGSC0003DMG400035345"/>
</dbReference>
<proteinExistence type="predicted"/>
<reference evidence="1" key="2">
    <citation type="submission" date="2015-06" db="UniProtKB">
        <authorList>
            <consortium name="EnsemblPlants"/>
        </authorList>
    </citation>
    <scope>IDENTIFICATION</scope>
    <source>
        <strain evidence="1">DM1-3 516 R44</strain>
    </source>
</reference>
<evidence type="ECO:0000313" key="2">
    <source>
        <dbReference type="Proteomes" id="UP000011115"/>
    </source>
</evidence>
<sequence length="98" mass="10838">MPTPAVESSDSDDIYGTHLTMSESEDDVEVTPTSSTNIRRIEAEYMRDETNRRRVVMADTSPVVDVEMLPTEEILPTPVSLLINVSTTPHPILGANDH</sequence>
<dbReference type="Gramene" id="PGSC0003DMT400085774">
    <property type="protein sequence ID" value="PGSC0003DMT400085774"/>
    <property type="gene ID" value="PGSC0003DMG400035345"/>
</dbReference>
<protein>
    <recommendedName>
        <fullName evidence="3">Integrase core domain containing protein</fullName>
    </recommendedName>
</protein>
<dbReference type="Proteomes" id="UP000011115">
    <property type="component" value="Unassembled WGS sequence"/>
</dbReference>
<reference evidence="2" key="1">
    <citation type="journal article" date="2011" name="Nature">
        <title>Genome sequence and analysis of the tuber crop potato.</title>
        <authorList>
            <consortium name="The Potato Genome Sequencing Consortium"/>
        </authorList>
    </citation>
    <scope>NUCLEOTIDE SEQUENCE [LARGE SCALE GENOMIC DNA]</scope>
    <source>
        <strain evidence="2">cv. DM1-3 516 R44</strain>
    </source>
</reference>
<name>M1DA86_SOLTU</name>
<evidence type="ECO:0008006" key="3">
    <source>
        <dbReference type="Google" id="ProtNLM"/>
    </source>
</evidence>
<organism evidence="1 2">
    <name type="scientific">Solanum tuberosum</name>
    <name type="common">Potato</name>
    <dbReference type="NCBI Taxonomy" id="4113"/>
    <lineage>
        <taxon>Eukaryota</taxon>
        <taxon>Viridiplantae</taxon>
        <taxon>Streptophyta</taxon>
        <taxon>Embryophyta</taxon>
        <taxon>Tracheophyta</taxon>
        <taxon>Spermatophyta</taxon>
        <taxon>Magnoliopsida</taxon>
        <taxon>eudicotyledons</taxon>
        <taxon>Gunneridae</taxon>
        <taxon>Pentapetalae</taxon>
        <taxon>asterids</taxon>
        <taxon>lamiids</taxon>
        <taxon>Solanales</taxon>
        <taxon>Solanaceae</taxon>
        <taxon>Solanoideae</taxon>
        <taxon>Solaneae</taxon>
        <taxon>Solanum</taxon>
    </lineage>
</organism>
<dbReference type="PaxDb" id="4113-PGSC0003DMT400085774"/>
<evidence type="ECO:0000313" key="1">
    <source>
        <dbReference type="EnsemblPlants" id="PGSC0003DMT400085774"/>
    </source>
</evidence>
<dbReference type="AlphaFoldDB" id="M1DA86"/>
<keyword evidence="2" id="KW-1185">Reference proteome</keyword>